<feature type="region of interest" description="Disordered" evidence="8">
    <location>
        <begin position="110"/>
        <end position="134"/>
    </location>
</feature>
<evidence type="ECO:0000256" key="7">
    <source>
        <dbReference type="RuleBase" id="RU000682"/>
    </source>
</evidence>
<dbReference type="InterPro" id="IPR009057">
    <property type="entry name" value="Homeodomain-like_sf"/>
</dbReference>
<dbReference type="Pfam" id="PF00046">
    <property type="entry name" value="Homeodomain"/>
    <property type="match status" value="1"/>
</dbReference>
<dbReference type="GO" id="GO:0003677">
    <property type="term" value="F:DNA binding"/>
    <property type="evidence" value="ECO:0007669"/>
    <property type="project" value="UniProtKB-KW"/>
</dbReference>
<evidence type="ECO:0000256" key="1">
    <source>
        <dbReference type="ARBA" id="ARBA00004123"/>
    </source>
</evidence>
<comment type="subcellular location">
    <subcellularLocation>
        <location evidence="1 6 7">Nucleus</location>
    </subcellularLocation>
</comment>
<evidence type="ECO:0000256" key="5">
    <source>
        <dbReference type="ARBA" id="ARBA00023242"/>
    </source>
</evidence>
<evidence type="ECO:0000313" key="10">
    <source>
        <dbReference type="EMBL" id="BES95924.1"/>
    </source>
</evidence>
<feature type="DNA-binding region" description="Homeobox" evidence="6">
    <location>
        <begin position="204"/>
        <end position="257"/>
    </location>
</feature>
<keyword evidence="2" id="KW-0217">Developmental protein</keyword>
<dbReference type="InterPro" id="IPR001356">
    <property type="entry name" value="HD"/>
</dbReference>
<dbReference type="SUPFAM" id="SSF46689">
    <property type="entry name" value="Homeodomain-like"/>
    <property type="match status" value="1"/>
</dbReference>
<dbReference type="CDD" id="cd00086">
    <property type="entry name" value="homeodomain"/>
    <property type="match status" value="1"/>
</dbReference>
<evidence type="ECO:0000256" key="8">
    <source>
        <dbReference type="SAM" id="MobiDB-lite"/>
    </source>
</evidence>
<dbReference type="EMBL" id="AP028914">
    <property type="protein sequence ID" value="BES95924.1"/>
    <property type="molecule type" value="Genomic_DNA"/>
</dbReference>
<dbReference type="Gene3D" id="1.10.10.60">
    <property type="entry name" value="Homeodomain-like"/>
    <property type="match status" value="1"/>
</dbReference>
<accession>A0ABN7AX95</accession>
<evidence type="ECO:0000259" key="9">
    <source>
        <dbReference type="PROSITE" id="PS50071"/>
    </source>
</evidence>
<evidence type="ECO:0000256" key="6">
    <source>
        <dbReference type="PROSITE-ProRule" id="PRU00108"/>
    </source>
</evidence>
<dbReference type="PROSITE" id="PS50071">
    <property type="entry name" value="HOMEOBOX_2"/>
    <property type="match status" value="1"/>
</dbReference>
<dbReference type="PANTHER" id="PTHR45946">
    <property type="entry name" value="HOMEOBOX PROTEIN ROUGH-RELATED"/>
    <property type="match status" value="1"/>
</dbReference>
<proteinExistence type="predicted"/>
<dbReference type="InterPro" id="IPR017970">
    <property type="entry name" value="Homeobox_CS"/>
</dbReference>
<dbReference type="PANTHER" id="PTHR45946:SF4">
    <property type="entry name" value="HOMEOBOX PROTEIN ROUGH-RELATED"/>
    <property type="match status" value="1"/>
</dbReference>
<keyword evidence="4 6" id="KW-0371">Homeobox</keyword>
<dbReference type="SMART" id="SM00389">
    <property type="entry name" value="HOX"/>
    <property type="match status" value="1"/>
</dbReference>
<name>A0ABN7AX95_9HEMI</name>
<gene>
    <name evidence="10" type="ORF">NTJ_08733</name>
</gene>
<evidence type="ECO:0000256" key="4">
    <source>
        <dbReference type="ARBA" id="ARBA00023155"/>
    </source>
</evidence>
<feature type="domain" description="Homeobox" evidence="9">
    <location>
        <begin position="202"/>
        <end position="256"/>
    </location>
</feature>
<dbReference type="PRINTS" id="PR00024">
    <property type="entry name" value="HOMEOBOX"/>
</dbReference>
<keyword evidence="3 6" id="KW-0238">DNA-binding</keyword>
<dbReference type="InterPro" id="IPR046327">
    <property type="entry name" value="HXA1/B1/D1"/>
</dbReference>
<sequence length="284" mass="32169">MMTMNVGMYQYEPYAYDEHYQYSEQEYHGHNARTGYYSDPGYQEYASDPKSEYCPGSQDVTHINGLSYTNLDYSFQKPEQYGESRSQPDYYEYGNGPELVGYHHGHVKEESHLHHQSYEHQNQQANTGSQTSQQSNIVPTYKWMQVKRNVPKPNVPKPPPTLDFNSMGGYGTVGTAGLLAGVGLGGGSSNAAAAALINNTGRTNFTNKQLTELEKEFHYNKYLTRARRIEIASALQLNETQVKIWFQNRRMKQKKRMKEGMILHDSGSGGVPSASEHEDSREAL</sequence>
<evidence type="ECO:0000256" key="3">
    <source>
        <dbReference type="ARBA" id="ARBA00023125"/>
    </source>
</evidence>
<reference evidence="10 11" key="1">
    <citation type="submission" date="2023-09" db="EMBL/GenBank/DDBJ databases">
        <title>Nesidiocoris tenuis whole genome shotgun sequence.</title>
        <authorList>
            <person name="Shibata T."/>
            <person name="Shimoda M."/>
            <person name="Kobayashi T."/>
            <person name="Uehara T."/>
        </authorList>
    </citation>
    <scope>NUCLEOTIDE SEQUENCE [LARGE SCALE GENOMIC DNA]</scope>
    <source>
        <strain evidence="10 11">Japan</strain>
    </source>
</reference>
<feature type="compositionally biased region" description="Polar residues" evidence="8">
    <location>
        <begin position="119"/>
        <end position="134"/>
    </location>
</feature>
<dbReference type="InterPro" id="IPR020479">
    <property type="entry name" value="HD_metazoa"/>
</dbReference>
<feature type="region of interest" description="Disordered" evidence="8">
    <location>
        <begin position="262"/>
        <end position="284"/>
    </location>
</feature>
<organism evidence="10 11">
    <name type="scientific">Nesidiocoris tenuis</name>
    <dbReference type="NCBI Taxonomy" id="355587"/>
    <lineage>
        <taxon>Eukaryota</taxon>
        <taxon>Metazoa</taxon>
        <taxon>Ecdysozoa</taxon>
        <taxon>Arthropoda</taxon>
        <taxon>Hexapoda</taxon>
        <taxon>Insecta</taxon>
        <taxon>Pterygota</taxon>
        <taxon>Neoptera</taxon>
        <taxon>Paraneoptera</taxon>
        <taxon>Hemiptera</taxon>
        <taxon>Heteroptera</taxon>
        <taxon>Panheteroptera</taxon>
        <taxon>Cimicomorpha</taxon>
        <taxon>Miridae</taxon>
        <taxon>Dicyphina</taxon>
        <taxon>Nesidiocoris</taxon>
    </lineage>
</organism>
<feature type="compositionally biased region" description="Basic and acidic residues" evidence="8">
    <location>
        <begin position="275"/>
        <end position="284"/>
    </location>
</feature>
<evidence type="ECO:0000256" key="2">
    <source>
        <dbReference type="ARBA" id="ARBA00022473"/>
    </source>
</evidence>
<dbReference type="PROSITE" id="PS00027">
    <property type="entry name" value="HOMEOBOX_1"/>
    <property type="match status" value="1"/>
</dbReference>
<keyword evidence="5 6" id="KW-0539">Nucleus</keyword>
<dbReference type="Proteomes" id="UP001307889">
    <property type="component" value="Chromosome 6"/>
</dbReference>
<evidence type="ECO:0000313" key="11">
    <source>
        <dbReference type="Proteomes" id="UP001307889"/>
    </source>
</evidence>
<protein>
    <submittedName>
        <fullName evidence="10">Homeobox domain</fullName>
    </submittedName>
</protein>
<keyword evidence="11" id="KW-1185">Reference proteome</keyword>